<dbReference type="NCBIfam" id="TIGR00419">
    <property type="entry name" value="tim"/>
    <property type="match status" value="1"/>
</dbReference>
<comment type="similarity">
    <text evidence="1 3">Belongs to the triosephosphate isomerase family.</text>
</comment>
<reference evidence="4 5" key="1">
    <citation type="journal article" date="2016" name="Nat. Commun.">
        <title>Thousands of microbial genomes shed light on interconnected biogeochemical processes in an aquifer system.</title>
        <authorList>
            <person name="Anantharaman K."/>
            <person name="Brown C.T."/>
            <person name="Hug L.A."/>
            <person name="Sharon I."/>
            <person name="Castelle C.J."/>
            <person name="Probst A.J."/>
            <person name="Thomas B.C."/>
            <person name="Singh A."/>
            <person name="Wilkins M.J."/>
            <person name="Karaoz U."/>
            <person name="Brodie E.L."/>
            <person name="Williams K.H."/>
            <person name="Hubbard S.S."/>
            <person name="Banfield J.F."/>
        </authorList>
    </citation>
    <scope>NUCLEOTIDE SEQUENCE [LARGE SCALE GENOMIC DNA]</scope>
</reference>
<evidence type="ECO:0000256" key="1">
    <source>
        <dbReference type="ARBA" id="ARBA00007422"/>
    </source>
</evidence>
<dbReference type="GO" id="GO:0004807">
    <property type="term" value="F:triose-phosphate isomerase activity"/>
    <property type="evidence" value="ECO:0007669"/>
    <property type="project" value="UniProtKB-UniRule"/>
</dbReference>
<sequence>MRLVAANWKMNPQTIEEARKLAARVEHGQLGTHRHVETAICPPFVFLPALKHTIHHVKIGAQNVSAEEKGPHTGEVSAVMLEHLGIKYVIVGHSERRALGEDDEFINHKMKLAKDHKLHPILCVGFGTTKSMAASRVKTIISKQLKAGLAGLKFEKNFLTIAYEPVWAISKGPGTAVTVAPEHAAEITGYIKEKQPESRVLYGGSITSRNVDELSVYNEIEGGLVGGASLDAAEFLKIIKSFAKET</sequence>
<dbReference type="PROSITE" id="PS51440">
    <property type="entry name" value="TIM_2"/>
    <property type="match status" value="1"/>
</dbReference>
<dbReference type="UniPathway" id="UPA00138"/>
<dbReference type="InterPro" id="IPR035990">
    <property type="entry name" value="TIM_sf"/>
</dbReference>
<dbReference type="PANTHER" id="PTHR21139:SF42">
    <property type="entry name" value="TRIOSEPHOSPHATE ISOMERASE"/>
    <property type="match status" value="1"/>
</dbReference>
<dbReference type="CDD" id="cd00311">
    <property type="entry name" value="TIM"/>
    <property type="match status" value="1"/>
</dbReference>
<dbReference type="GO" id="GO:0006094">
    <property type="term" value="P:gluconeogenesis"/>
    <property type="evidence" value="ECO:0007669"/>
    <property type="project" value="UniProtKB-UniPathway"/>
</dbReference>
<evidence type="ECO:0000313" key="5">
    <source>
        <dbReference type="Proteomes" id="UP000177235"/>
    </source>
</evidence>
<proteinExistence type="inferred from homology"/>
<comment type="catalytic activity">
    <reaction evidence="3">
        <text>D-glyceraldehyde 3-phosphate = dihydroxyacetone phosphate</text>
        <dbReference type="Rhea" id="RHEA:18585"/>
        <dbReference type="ChEBI" id="CHEBI:57642"/>
        <dbReference type="ChEBI" id="CHEBI:59776"/>
        <dbReference type="EC" id="5.3.1.1"/>
    </reaction>
</comment>
<dbReference type="InterPro" id="IPR013785">
    <property type="entry name" value="Aldolase_TIM"/>
</dbReference>
<evidence type="ECO:0000256" key="2">
    <source>
        <dbReference type="ARBA" id="ARBA00023235"/>
    </source>
</evidence>
<dbReference type="EMBL" id="MFFF01000016">
    <property type="protein sequence ID" value="OGE99775.1"/>
    <property type="molecule type" value="Genomic_DNA"/>
</dbReference>
<dbReference type="UniPathway" id="UPA00109">
    <property type="reaction ID" value="UER00189"/>
</dbReference>
<accession>A0A1F5QC67</accession>
<comment type="subunit">
    <text evidence="3">Homodimer.</text>
</comment>
<dbReference type="Pfam" id="PF00121">
    <property type="entry name" value="TIM"/>
    <property type="match status" value="1"/>
</dbReference>
<dbReference type="PANTHER" id="PTHR21139">
    <property type="entry name" value="TRIOSEPHOSPHATE ISOMERASE"/>
    <property type="match status" value="1"/>
</dbReference>
<comment type="pathway">
    <text evidence="3">Carbohydrate biosynthesis; gluconeogenesis.</text>
</comment>
<evidence type="ECO:0000256" key="3">
    <source>
        <dbReference type="RuleBase" id="RU363013"/>
    </source>
</evidence>
<dbReference type="GO" id="GO:0005829">
    <property type="term" value="C:cytosol"/>
    <property type="evidence" value="ECO:0007669"/>
    <property type="project" value="TreeGrafter"/>
</dbReference>
<gene>
    <name evidence="4" type="ORF">A3J05_02840</name>
</gene>
<organism evidence="4 5">
    <name type="scientific">Candidatus Doudnabacteria bacterium RIFCSPLOWO2_02_FULL_48_13</name>
    <dbReference type="NCBI Taxonomy" id="1817845"/>
    <lineage>
        <taxon>Bacteria</taxon>
        <taxon>Candidatus Doudnaibacteriota</taxon>
    </lineage>
</organism>
<keyword evidence="2 3" id="KW-0413">Isomerase</keyword>
<protein>
    <recommendedName>
        <fullName evidence="3">Triosephosphate isomerase</fullName>
        <ecNumber evidence="3">5.3.1.1</ecNumber>
    </recommendedName>
</protein>
<comment type="pathway">
    <text evidence="3">Carbohydrate degradation; glycolysis; D-glyceraldehyde 3-phosphate from glycerone phosphate: step 1/1.</text>
</comment>
<dbReference type="Proteomes" id="UP000177235">
    <property type="component" value="Unassembled WGS sequence"/>
</dbReference>
<dbReference type="Gene3D" id="3.20.20.70">
    <property type="entry name" value="Aldolase class I"/>
    <property type="match status" value="1"/>
</dbReference>
<evidence type="ECO:0000313" key="4">
    <source>
        <dbReference type="EMBL" id="OGE99775.1"/>
    </source>
</evidence>
<dbReference type="SUPFAM" id="SSF51351">
    <property type="entry name" value="Triosephosphate isomerase (TIM)"/>
    <property type="match status" value="1"/>
</dbReference>
<name>A0A1F5QC67_9BACT</name>
<keyword evidence="3" id="KW-0324">Glycolysis</keyword>
<dbReference type="AlphaFoldDB" id="A0A1F5QC67"/>
<dbReference type="GO" id="GO:0006096">
    <property type="term" value="P:glycolytic process"/>
    <property type="evidence" value="ECO:0007669"/>
    <property type="project" value="UniProtKB-UniRule"/>
</dbReference>
<dbReference type="GO" id="GO:0046166">
    <property type="term" value="P:glyceraldehyde-3-phosphate biosynthetic process"/>
    <property type="evidence" value="ECO:0007669"/>
    <property type="project" value="TreeGrafter"/>
</dbReference>
<keyword evidence="3" id="KW-0312">Gluconeogenesis</keyword>
<dbReference type="InterPro" id="IPR000652">
    <property type="entry name" value="Triosephosphate_isomerase"/>
</dbReference>
<comment type="caution">
    <text evidence="4">The sequence shown here is derived from an EMBL/GenBank/DDBJ whole genome shotgun (WGS) entry which is preliminary data.</text>
</comment>
<dbReference type="EC" id="5.3.1.1" evidence="3"/>
<keyword evidence="3" id="KW-0963">Cytoplasm</keyword>
<dbReference type="GO" id="GO:0019563">
    <property type="term" value="P:glycerol catabolic process"/>
    <property type="evidence" value="ECO:0007669"/>
    <property type="project" value="TreeGrafter"/>
</dbReference>
<comment type="subcellular location">
    <subcellularLocation>
        <location evidence="3">Cytoplasm</location>
    </subcellularLocation>
</comment>